<gene>
    <name evidence="1" type="ORF">VNE69_02275</name>
</gene>
<protein>
    <submittedName>
        <fullName evidence="1">Uncharacterized protein</fullName>
    </submittedName>
</protein>
<evidence type="ECO:0000313" key="2">
    <source>
        <dbReference type="Proteomes" id="UP001334084"/>
    </source>
</evidence>
<evidence type="ECO:0000313" key="1">
    <source>
        <dbReference type="EMBL" id="WUR02756.1"/>
    </source>
</evidence>
<organism evidence="1 2">
    <name type="scientific">Vairimorpha necatrix</name>
    <dbReference type="NCBI Taxonomy" id="6039"/>
    <lineage>
        <taxon>Eukaryota</taxon>
        <taxon>Fungi</taxon>
        <taxon>Fungi incertae sedis</taxon>
        <taxon>Microsporidia</taxon>
        <taxon>Nosematidae</taxon>
        <taxon>Vairimorpha</taxon>
    </lineage>
</organism>
<dbReference type="RefSeq" id="XP_065328901.1">
    <property type="nucleotide sequence ID" value="XM_065472829.1"/>
</dbReference>
<dbReference type="Proteomes" id="UP001334084">
    <property type="component" value="Chromosome 2"/>
</dbReference>
<dbReference type="KEGG" id="vnx:VNE69_02275"/>
<name>A0AAX4JA23_9MICR</name>
<dbReference type="AlphaFoldDB" id="A0AAX4JA23"/>
<dbReference type="GeneID" id="90540565"/>
<proteinExistence type="predicted"/>
<keyword evidence="2" id="KW-1185">Reference proteome</keyword>
<accession>A0AAX4JA23</accession>
<sequence length="250" mass="29758">MKFNTKDLHLPRLLGFTDDLPIYEDILDPLSKSWNDLHLLNSSEDTLSELRTQLNLCKVEVDTLNSTYDLLNKGIIRQVGVKEDIIMNDNINIIRPCIEYIDRGLDILNSKNETNKEVEFYFYIRCRDFVYVENRSTSGYLVEQEFENEDYFIKIKRGRMDNVDSNINIDDLVDFIINNNINISRNIYYINLYISKIFILKYKEDGEVVNYGKILEDGLGERVFIIRDEIYKIERSKTEYKIYKDEKRIH</sequence>
<dbReference type="EMBL" id="CP142727">
    <property type="protein sequence ID" value="WUR02756.1"/>
    <property type="molecule type" value="Genomic_DNA"/>
</dbReference>
<reference evidence="1" key="1">
    <citation type="journal article" date="2024" name="BMC Genomics">
        <title>Functional annotation of a divergent genome using sequence and structure-based similarity.</title>
        <authorList>
            <person name="Svedberg D."/>
            <person name="Winiger R.R."/>
            <person name="Berg A."/>
            <person name="Sharma H."/>
            <person name="Tellgren-Roth C."/>
            <person name="Debrunner-Vossbrinck B.A."/>
            <person name="Vossbrinck C.R."/>
            <person name="Barandun J."/>
        </authorList>
    </citation>
    <scope>NUCLEOTIDE SEQUENCE</scope>
    <source>
        <strain evidence="1">Illinois isolate</strain>
    </source>
</reference>